<organism evidence="1 2">
    <name type="scientific">Thelephora ganbajun</name>
    <name type="common">Ganba fungus</name>
    <dbReference type="NCBI Taxonomy" id="370292"/>
    <lineage>
        <taxon>Eukaryota</taxon>
        <taxon>Fungi</taxon>
        <taxon>Dikarya</taxon>
        <taxon>Basidiomycota</taxon>
        <taxon>Agaricomycotina</taxon>
        <taxon>Agaricomycetes</taxon>
        <taxon>Thelephorales</taxon>
        <taxon>Thelephoraceae</taxon>
        <taxon>Thelephora</taxon>
    </lineage>
</organism>
<gene>
    <name evidence="1" type="ORF">BDM02DRAFT_1244016</name>
</gene>
<proteinExistence type="predicted"/>
<reference evidence="1" key="2">
    <citation type="journal article" date="2020" name="Nat. Commun.">
        <title>Large-scale genome sequencing of mycorrhizal fungi provides insights into the early evolution of symbiotic traits.</title>
        <authorList>
            <person name="Miyauchi S."/>
            <person name="Kiss E."/>
            <person name="Kuo A."/>
            <person name="Drula E."/>
            <person name="Kohler A."/>
            <person name="Sanchez-Garcia M."/>
            <person name="Morin E."/>
            <person name="Andreopoulos B."/>
            <person name="Barry K.W."/>
            <person name="Bonito G."/>
            <person name="Buee M."/>
            <person name="Carver A."/>
            <person name="Chen C."/>
            <person name="Cichocki N."/>
            <person name="Clum A."/>
            <person name="Culley D."/>
            <person name="Crous P.W."/>
            <person name="Fauchery L."/>
            <person name="Girlanda M."/>
            <person name="Hayes R.D."/>
            <person name="Keri Z."/>
            <person name="LaButti K."/>
            <person name="Lipzen A."/>
            <person name="Lombard V."/>
            <person name="Magnuson J."/>
            <person name="Maillard F."/>
            <person name="Murat C."/>
            <person name="Nolan M."/>
            <person name="Ohm R.A."/>
            <person name="Pangilinan J."/>
            <person name="Pereira M.F."/>
            <person name="Perotto S."/>
            <person name="Peter M."/>
            <person name="Pfister S."/>
            <person name="Riley R."/>
            <person name="Sitrit Y."/>
            <person name="Stielow J.B."/>
            <person name="Szollosi G."/>
            <person name="Zifcakova L."/>
            <person name="Stursova M."/>
            <person name="Spatafora J.W."/>
            <person name="Tedersoo L."/>
            <person name="Vaario L.M."/>
            <person name="Yamada A."/>
            <person name="Yan M."/>
            <person name="Wang P."/>
            <person name="Xu J."/>
            <person name="Bruns T."/>
            <person name="Baldrian P."/>
            <person name="Vilgalys R."/>
            <person name="Dunand C."/>
            <person name="Henrissat B."/>
            <person name="Grigoriev I.V."/>
            <person name="Hibbett D."/>
            <person name="Nagy L.G."/>
            <person name="Martin F.M."/>
        </authorList>
    </citation>
    <scope>NUCLEOTIDE SEQUENCE</scope>
    <source>
        <strain evidence="1">P2</strain>
    </source>
</reference>
<dbReference type="EMBL" id="MU118166">
    <property type="protein sequence ID" value="KAF9644033.1"/>
    <property type="molecule type" value="Genomic_DNA"/>
</dbReference>
<dbReference type="Proteomes" id="UP000886501">
    <property type="component" value="Unassembled WGS sequence"/>
</dbReference>
<evidence type="ECO:0000313" key="1">
    <source>
        <dbReference type="EMBL" id="KAF9644033.1"/>
    </source>
</evidence>
<evidence type="ECO:0000313" key="2">
    <source>
        <dbReference type="Proteomes" id="UP000886501"/>
    </source>
</evidence>
<accession>A0ACB6Z415</accession>
<comment type="caution">
    <text evidence="1">The sequence shown here is derived from an EMBL/GenBank/DDBJ whole genome shotgun (WGS) entry which is preliminary data.</text>
</comment>
<protein>
    <submittedName>
        <fullName evidence="1">Uncharacterized protein</fullName>
    </submittedName>
</protein>
<reference evidence="1" key="1">
    <citation type="submission" date="2019-10" db="EMBL/GenBank/DDBJ databases">
        <authorList>
            <consortium name="DOE Joint Genome Institute"/>
            <person name="Kuo A."/>
            <person name="Miyauchi S."/>
            <person name="Kiss E."/>
            <person name="Drula E."/>
            <person name="Kohler A."/>
            <person name="Sanchez-Garcia M."/>
            <person name="Andreopoulos B."/>
            <person name="Barry K.W."/>
            <person name="Bonito G."/>
            <person name="Buee M."/>
            <person name="Carver A."/>
            <person name="Chen C."/>
            <person name="Cichocki N."/>
            <person name="Clum A."/>
            <person name="Culley D."/>
            <person name="Crous P.W."/>
            <person name="Fauchery L."/>
            <person name="Girlanda M."/>
            <person name="Hayes R."/>
            <person name="Keri Z."/>
            <person name="Labutti K."/>
            <person name="Lipzen A."/>
            <person name="Lombard V."/>
            <person name="Magnuson J."/>
            <person name="Maillard F."/>
            <person name="Morin E."/>
            <person name="Murat C."/>
            <person name="Nolan M."/>
            <person name="Ohm R."/>
            <person name="Pangilinan J."/>
            <person name="Pereira M."/>
            <person name="Perotto S."/>
            <person name="Peter M."/>
            <person name="Riley R."/>
            <person name="Sitrit Y."/>
            <person name="Stielow B."/>
            <person name="Szollosi G."/>
            <person name="Zifcakova L."/>
            <person name="Stursova M."/>
            <person name="Spatafora J.W."/>
            <person name="Tedersoo L."/>
            <person name="Vaario L.-M."/>
            <person name="Yamada A."/>
            <person name="Yan M."/>
            <person name="Wang P."/>
            <person name="Xu J."/>
            <person name="Bruns T."/>
            <person name="Baldrian P."/>
            <person name="Vilgalys R."/>
            <person name="Henrissat B."/>
            <person name="Grigoriev I.V."/>
            <person name="Hibbett D."/>
            <person name="Nagy L.G."/>
            <person name="Martin F.M."/>
        </authorList>
    </citation>
    <scope>NUCLEOTIDE SEQUENCE</scope>
    <source>
        <strain evidence="1">P2</strain>
    </source>
</reference>
<sequence>MYQFRIPSLFRTIAQDATGYFLLVFTSHLALELAQILGRPSIQLLPATGNIVFIPIMITRLTLSLRKASASQKDVRSFWEPTTATDVRFAGCRGFEVTGHGIGLGTFGGGREGARGVA</sequence>
<keyword evidence="2" id="KW-1185">Reference proteome</keyword>
<name>A0ACB6Z415_THEGA</name>